<accession>F1D1A6</accession>
<evidence type="ECO:0000313" key="1">
    <source>
        <dbReference type="EMBL" id="ADX87900.1"/>
    </source>
</evidence>
<gene>
    <name evidence="1" type="primary">ORF84</name>
</gene>
<organism evidence="1 2">
    <name type="scientific">Vibrio phage ICP1</name>
    <dbReference type="NCBI Taxonomy" id="979525"/>
    <lineage>
        <taxon>Viruses</taxon>
        <taxon>Duplodnaviria</taxon>
        <taxon>Heunggongvirae</taxon>
        <taxon>Uroviricota</taxon>
        <taxon>Caudoviricetes</taxon>
        <taxon>Mohonavirus</taxon>
        <taxon>Mohonavirus ICP1</taxon>
    </lineage>
</organism>
<dbReference type="EMBL" id="HQ641347">
    <property type="protein sequence ID" value="ADX87900.1"/>
    <property type="molecule type" value="Genomic_DNA"/>
</dbReference>
<evidence type="ECO:0000313" key="2">
    <source>
        <dbReference type="Proteomes" id="UP000007502"/>
    </source>
</evidence>
<dbReference type="OrthoDB" id="7391at10239"/>
<dbReference type="Proteomes" id="UP000007502">
    <property type="component" value="Segment"/>
</dbReference>
<sequence length="463" mass="50897">MPYKNSVESITRLSTVAAAGANLNNSIFIAAHNYFRTATKPYYTMEDVNNDKAIPTYSNAYKALQQAFKQVGGASPIYLGRIDTDSVTFTPTVQNSKPYKIKCKVFDKVDLSDVASFEMTHTSSVTATANEIVTELIASIVAPPAEVTFSSVGDVLKFTPSAGHQIIIEEATSNLVQSYEHSVTGAEAYAAVEDEANEEFYFVTSESRDLTFVKSLADAVEATENSDYKKQYRVASSALSTLTVLTDPVAADDLLGKLYEAEYTRTMGEWHDQADNIFPELAACVKVGGYFAGAVNWKFLQNTAPAARHPDLGRLLNKTEQGYIADRNASWVGKERRVSFMHGGTNAIGTSHWSDLVQIKDWVDDQIEVRVLTALLNANNGGLPLTMTRADLAIVKERVESVLIEGVERKLFASFDPVKVPDRISFSDQAARILKDVTYNAYFASKINFAIINGNLTYKEELA</sequence>
<dbReference type="GeneID" id="10228563"/>
<protein>
    <submittedName>
        <fullName evidence="1">Conserved structural protein</fullName>
    </submittedName>
</protein>
<proteinExistence type="predicted"/>
<dbReference type="RefSeq" id="YP_004251025.1">
    <property type="nucleotide sequence ID" value="NC_015157.1"/>
</dbReference>
<reference evidence="1 2" key="1">
    <citation type="journal article" date="2011" name="MBio">
        <title>Evidence of a dominant lineage of Vibrio cholerae-specific lytic bacteriophages shed by cholera patients over a 10-year period in Dhaka, Bangladesh.</title>
        <authorList>
            <person name="Seed K.D."/>
            <person name="Bodi K.L."/>
            <person name="Kropinski A.M."/>
            <person name="Ackermann H.W."/>
            <person name="Calderwood S.B."/>
            <person name="Qadri F."/>
            <person name="Camilli A."/>
        </authorList>
    </citation>
    <scope>NUCLEOTIDE SEQUENCE [LARGE SCALE GENOMIC DNA]</scope>
</reference>
<dbReference type="KEGG" id="vg:10228563"/>
<name>F1D1A6_9CAUD</name>
<keyword evidence="2" id="KW-1185">Reference proteome</keyword>